<gene>
    <name evidence="2" type="ORF">LTR78_003252</name>
</gene>
<proteinExistence type="predicted"/>
<evidence type="ECO:0000313" key="2">
    <source>
        <dbReference type="EMBL" id="KAK3677047.1"/>
    </source>
</evidence>
<feature type="compositionally biased region" description="Basic and acidic residues" evidence="1">
    <location>
        <begin position="128"/>
        <end position="155"/>
    </location>
</feature>
<reference evidence="2" key="1">
    <citation type="submission" date="2023-07" db="EMBL/GenBank/DDBJ databases">
        <title>Black Yeasts Isolated from many extreme environments.</title>
        <authorList>
            <person name="Coleine C."/>
            <person name="Stajich J.E."/>
            <person name="Selbmann L."/>
        </authorList>
    </citation>
    <scope>NUCLEOTIDE SEQUENCE</scope>
    <source>
        <strain evidence="2">CCFEE 5485</strain>
    </source>
</reference>
<protein>
    <submittedName>
        <fullName evidence="2">Uncharacterized protein</fullName>
    </submittedName>
</protein>
<comment type="caution">
    <text evidence="2">The sequence shown here is derived from an EMBL/GenBank/DDBJ whole genome shotgun (WGS) entry which is preliminary data.</text>
</comment>
<keyword evidence="3" id="KW-1185">Reference proteome</keyword>
<accession>A0AAE0WSE7</accession>
<organism evidence="2 3">
    <name type="scientific">Recurvomyces mirabilis</name>
    <dbReference type="NCBI Taxonomy" id="574656"/>
    <lineage>
        <taxon>Eukaryota</taxon>
        <taxon>Fungi</taxon>
        <taxon>Dikarya</taxon>
        <taxon>Ascomycota</taxon>
        <taxon>Pezizomycotina</taxon>
        <taxon>Dothideomycetes</taxon>
        <taxon>Dothideomycetidae</taxon>
        <taxon>Mycosphaerellales</taxon>
        <taxon>Teratosphaeriaceae</taxon>
        <taxon>Recurvomyces</taxon>
    </lineage>
</organism>
<evidence type="ECO:0000256" key="1">
    <source>
        <dbReference type="SAM" id="MobiDB-lite"/>
    </source>
</evidence>
<dbReference type="EMBL" id="JAUTXT010000008">
    <property type="protein sequence ID" value="KAK3677047.1"/>
    <property type="molecule type" value="Genomic_DNA"/>
</dbReference>
<evidence type="ECO:0000313" key="3">
    <source>
        <dbReference type="Proteomes" id="UP001274830"/>
    </source>
</evidence>
<feature type="region of interest" description="Disordered" evidence="1">
    <location>
        <begin position="123"/>
        <end position="155"/>
    </location>
</feature>
<sequence length="218" mass="25253">MADHWRGRIRRVNEMDDEEYALSLAEMERRDDVLALQVSRYQELAATRRQEERTRRHAGERQQAMLADDERLARQLDAEERGLAGAEAWDRQMAEELAREQGGNDDFNFGGLFGNAFNDAGGYANDDGLERQHDQDHEHGHGLDHVHDHEHGLDDGEQRHHEFVHNEEKHDREPLFVAEEGQADDPMAENLAQHIVQRNARFEMLHDRRGTIPASLLR</sequence>
<name>A0AAE0WSE7_9PEZI</name>
<dbReference type="AlphaFoldDB" id="A0AAE0WSE7"/>
<dbReference type="Proteomes" id="UP001274830">
    <property type="component" value="Unassembled WGS sequence"/>
</dbReference>